<dbReference type="PANTHER" id="PTHR18860">
    <property type="entry name" value="14-3-3 PROTEIN"/>
    <property type="match status" value="1"/>
</dbReference>
<accession>A0AAD7MFX8</accession>
<evidence type="ECO:0000313" key="5">
    <source>
        <dbReference type="Proteomes" id="UP001215280"/>
    </source>
</evidence>
<evidence type="ECO:0000256" key="2">
    <source>
        <dbReference type="SAM" id="MobiDB-lite"/>
    </source>
</evidence>
<proteinExistence type="inferred from homology"/>
<dbReference type="InterPro" id="IPR000308">
    <property type="entry name" value="14-3-3"/>
</dbReference>
<comment type="similarity">
    <text evidence="1">Belongs to the 14-3-3 family.</text>
</comment>
<feature type="domain" description="14-3-3" evidence="3">
    <location>
        <begin position="1"/>
        <end position="126"/>
    </location>
</feature>
<dbReference type="SUPFAM" id="SSF48445">
    <property type="entry name" value="14-3-3 protein"/>
    <property type="match status" value="1"/>
</dbReference>
<reference evidence="4" key="1">
    <citation type="submission" date="2023-03" db="EMBL/GenBank/DDBJ databases">
        <title>Massive genome expansion in bonnet fungi (Mycena s.s.) driven by repeated elements and novel gene families across ecological guilds.</title>
        <authorList>
            <consortium name="Lawrence Berkeley National Laboratory"/>
            <person name="Harder C.B."/>
            <person name="Miyauchi S."/>
            <person name="Viragh M."/>
            <person name="Kuo A."/>
            <person name="Thoen E."/>
            <person name="Andreopoulos B."/>
            <person name="Lu D."/>
            <person name="Skrede I."/>
            <person name="Drula E."/>
            <person name="Henrissat B."/>
            <person name="Morin E."/>
            <person name="Kohler A."/>
            <person name="Barry K."/>
            <person name="LaButti K."/>
            <person name="Morin E."/>
            <person name="Salamov A."/>
            <person name="Lipzen A."/>
            <person name="Mereny Z."/>
            <person name="Hegedus B."/>
            <person name="Baldrian P."/>
            <person name="Stursova M."/>
            <person name="Weitz H."/>
            <person name="Taylor A."/>
            <person name="Grigoriev I.V."/>
            <person name="Nagy L.G."/>
            <person name="Martin F."/>
            <person name="Kauserud H."/>
        </authorList>
    </citation>
    <scope>NUCLEOTIDE SEQUENCE</scope>
    <source>
        <strain evidence="4">CBHHK188m</strain>
    </source>
</reference>
<dbReference type="PRINTS" id="PR00305">
    <property type="entry name" value="1433ZETA"/>
</dbReference>
<dbReference type="Proteomes" id="UP001215280">
    <property type="component" value="Unassembled WGS sequence"/>
</dbReference>
<dbReference type="SMART" id="SM00101">
    <property type="entry name" value="14_3_3"/>
    <property type="match status" value="1"/>
</dbReference>
<evidence type="ECO:0000313" key="4">
    <source>
        <dbReference type="EMBL" id="KAJ7715443.1"/>
    </source>
</evidence>
<feature type="region of interest" description="Disordered" evidence="2">
    <location>
        <begin position="37"/>
        <end position="61"/>
    </location>
</feature>
<evidence type="ECO:0000256" key="1">
    <source>
        <dbReference type="ARBA" id="ARBA00006141"/>
    </source>
</evidence>
<sequence>MVEKHLIPSTIFGESEVFYHRRIGDYHRYLAKLTTGDKQKDSADKSLQSLRPTGPHPTLPAPSSLLRTHPIHLGLALNFSVFYCEIFNSPDRAFHLAKQAFNDIIAELDTLSEENYKDLTLGHERFWCVFSLLISFDS</sequence>
<gene>
    <name evidence="4" type="ORF">DFH07DRAFT_1014758</name>
</gene>
<dbReference type="Gene3D" id="1.20.190.20">
    <property type="entry name" value="14-3-3 domain"/>
    <property type="match status" value="1"/>
</dbReference>
<name>A0AAD7MFX8_9AGAR</name>
<keyword evidence="5" id="KW-1185">Reference proteome</keyword>
<protein>
    <submittedName>
        <fullName evidence="4">14-3-3 domain-containing protein</fullName>
    </submittedName>
</protein>
<dbReference type="AlphaFoldDB" id="A0AAD7MFX8"/>
<dbReference type="Pfam" id="PF00244">
    <property type="entry name" value="14-3-3"/>
    <property type="match status" value="1"/>
</dbReference>
<organism evidence="4 5">
    <name type="scientific">Mycena maculata</name>
    <dbReference type="NCBI Taxonomy" id="230809"/>
    <lineage>
        <taxon>Eukaryota</taxon>
        <taxon>Fungi</taxon>
        <taxon>Dikarya</taxon>
        <taxon>Basidiomycota</taxon>
        <taxon>Agaricomycotina</taxon>
        <taxon>Agaricomycetes</taxon>
        <taxon>Agaricomycetidae</taxon>
        <taxon>Agaricales</taxon>
        <taxon>Marasmiineae</taxon>
        <taxon>Mycenaceae</taxon>
        <taxon>Mycena</taxon>
    </lineage>
</organism>
<dbReference type="InterPro" id="IPR036815">
    <property type="entry name" value="14-3-3_dom_sf"/>
</dbReference>
<comment type="caution">
    <text evidence="4">The sequence shown here is derived from an EMBL/GenBank/DDBJ whole genome shotgun (WGS) entry which is preliminary data.</text>
</comment>
<dbReference type="EMBL" id="JARJLG010000348">
    <property type="protein sequence ID" value="KAJ7715443.1"/>
    <property type="molecule type" value="Genomic_DNA"/>
</dbReference>
<dbReference type="InterPro" id="IPR023410">
    <property type="entry name" value="14-3-3_domain"/>
</dbReference>
<evidence type="ECO:0000259" key="3">
    <source>
        <dbReference type="SMART" id="SM00101"/>
    </source>
</evidence>